<sequence length="112" mass="12790">MTSQSPPTDLLSSLKRTENLLRKSISNSCILENYINWARNMPSIDAPNMADQLTLLVDAFSDVVLLRIPHLLYREVNILPNPQPTDEKFHQKVNSLGVCDLIHRLELTNSEY</sequence>
<dbReference type="EMBL" id="CABIJS010000719">
    <property type="protein sequence ID" value="VUZ57637.1"/>
    <property type="molecule type" value="Genomic_DNA"/>
</dbReference>
<gene>
    <name evidence="4" type="ORF">WMSIL1_LOCUS14899</name>
</gene>
<dbReference type="InterPro" id="IPR035500">
    <property type="entry name" value="NHR-like_dom_sf"/>
</dbReference>
<dbReference type="AlphaFoldDB" id="A0A564ZDQ8"/>
<evidence type="ECO:0000256" key="2">
    <source>
        <dbReference type="ARBA" id="ARBA00023163"/>
    </source>
</evidence>
<keyword evidence="2" id="KW-0804">Transcription</keyword>
<feature type="non-terminal residue" evidence="4">
    <location>
        <position position="112"/>
    </location>
</feature>
<dbReference type="Gene3D" id="1.10.565.10">
    <property type="entry name" value="Retinoid X Receptor"/>
    <property type="match status" value="1"/>
</dbReference>
<dbReference type="Proteomes" id="UP000321570">
    <property type="component" value="Unassembled WGS sequence"/>
</dbReference>
<organism evidence="4 5">
    <name type="scientific">Hymenolepis diminuta</name>
    <name type="common">Rat tapeworm</name>
    <dbReference type="NCBI Taxonomy" id="6216"/>
    <lineage>
        <taxon>Eukaryota</taxon>
        <taxon>Metazoa</taxon>
        <taxon>Spiralia</taxon>
        <taxon>Lophotrochozoa</taxon>
        <taxon>Platyhelminthes</taxon>
        <taxon>Cestoda</taxon>
        <taxon>Eucestoda</taxon>
        <taxon>Cyclophyllidea</taxon>
        <taxon>Hymenolepididae</taxon>
        <taxon>Hymenolepis</taxon>
    </lineage>
</organism>
<keyword evidence="3" id="KW-0675">Receptor</keyword>
<keyword evidence="1" id="KW-0805">Transcription regulation</keyword>
<evidence type="ECO:0000256" key="1">
    <source>
        <dbReference type="ARBA" id="ARBA00023015"/>
    </source>
</evidence>
<protein>
    <submittedName>
        <fullName evidence="4">Uncharacterized protein</fullName>
    </submittedName>
</protein>
<evidence type="ECO:0000256" key="3">
    <source>
        <dbReference type="ARBA" id="ARBA00023170"/>
    </source>
</evidence>
<accession>A0A564ZDQ8</accession>
<reference evidence="4 5" key="1">
    <citation type="submission" date="2019-07" db="EMBL/GenBank/DDBJ databases">
        <authorList>
            <person name="Jastrzebski P J."/>
            <person name="Paukszto L."/>
            <person name="Jastrzebski P J."/>
        </authorList>
    </citation>
    <scope>NUCLEOTIDE SEQUENCE [LARGE SCALE GENOMIC DNA]</scope>
    <source>
        <strain evidence="4 5">WMS-il1</strain>
    </source>
</reference>
<keyword evidence="5" id="KW-1185">Reference proteome</keyword>
<name>A0A564ZDQ8_HYMDI</name>
<dbReference type="SUPFAM" id="SSF48508">
    <property type="entry name" value="Nuclear receptor ligand-binding domain"/>
    <property type="match status" value="1"/>
</dbReference>
<evidence type="ECO:0000313" key="5">
    <source>
        <dbReference type="Proteomes" id="UP000321570"/>
    </source>
</evidence>
<evidence type="ECO:0000313" key="4">
    <source>
        <dbReference type="EMBL" id="VUZ57637.1"/>
    </source>
</evidence>
<proteinExistence type="predicted"/>